<keyword evidence="1" id="KW-0805">Transcription regulation</keyword>
<dbReference type="GO" id="GO:0003700">
    <property type="term" value="F:DNA-binding transcription factor activity"/>
    <property type="evidence" value="ECO:0007669"/>
    <property type="project" value="InterPro"/>
</dbReference>
<evidence type="ECO:0000256" key="3">
    <source>
        <dbReference type="ARBA" id="ARBA00023163"/>
    </source>
</evidence>
<dbReference type="SMART" id="SM00895">
    <property type="entry name" value="FCD"/>
    <property type="match status" value="1"/>
</dbReference>
<dbReference type="PANTHER" id="PTHR43537:SF5">
    <property type="entry name" value="UXU OPERON TRANSCRIPTIONAL REGULATOR"/>
    <property type="match status" value="1"/>
</dbReference>
<dbReference type="Gene3D" id="1.10.10.10">
    <property type="entry name" value="Winged helix-like DNA-binding domain superfamily/Winged helix DNA-binding domain"/>
    <property type="match status" value="1"/>
</dbReference>
<dbReference type="SMART" id="SM00345">
    <property type="entry name" value="HTH_GNTR"/>
    <property type="match status" value="1"/>
</dbReference>
<dbReference type="Pfam" id="PF00392">
    <property type="entry name" value="GntR"/>
    <property type="match status" value="1"/>
</dbReference>
<dbReference type="GO" id="GO:0003677">
    <property type="term" value="F:DNA binding"/>
    <property type="evidence" value="ECO:0007669"/>
    <property type="project" value="UniProtKB-KW"/>
</dbReference>
<evidence type="ECO:0000256" key="2">
    <source>
        <dbReference type="ARBA" id="ARBA00023125"/>
    </source>
</evidence>
<evidence type="ECO:0000256" key="1">
    <source>
        <dbReference type="ARBA" id="ARBA00023015"/>
    </source>
</evidence>
<evidence type="ECO:0000259" key="4">
    <source>
        <dbReference type="PROSITE" id="PS50949"/>
    </source>
</evidence>
<feature type="domain" description="HTH gntR-type" evidence="4">
    <location>
        <begin position="24"/>
        <end position="94"/>
    </location>
</feature>
<comment type="caution">
    <text evidence="5">The sequence shown here is derived from an EMBL/GenBank/DDBJ whole genome shotgun (WGS) entry which is preliminary data.</text>
</comment>
<keyword evidence="3" id="KW-0804">Transcription</keyword>
<dbReference type="SUPFAM" id="SSF48008">
    <property type="entry name" value="GntR ligand-binding domain-like"/>
    <property type="match status" value="1"/>
</dbReference>
<gene>
    <name evidence="5" type="ORF">PGB34_21785</name>
</gene>
<protein>
    <submittedName>
        <fullName evidence="5">FCD domain-containing protein</fullName>
    </submittedName>
</protein>
<name>A0AAE3NAB2_9BURK</name>
<organism evidence="5 6">
    <name type="scientific">Xenophilus arseniciresistens</name>
    <dbReference type="NCBI Taxonomy" id="1283306"/>
    <lineage>
        <taxon>Bacteria</taxon>
        <taxon>Pseudomonadati</taxon>
        <taxon>Pseudomonadota</taxon>
        <taxon>Betaproteobacteria</taxon>
        <taxon>Burkholderiales</taxon>
        <taxon>Comamonadaceae</taxon>
        <taxon>Xenophilus</taxon>
    </lineage>
</organism>
<dbReference type="EMBL" id="JAQIPB010000013">
    <property type="protein sequence ID" value="MDA7419010.1"/>
    <property type="molecule type" value="Genomic_DNA"/>
</dbReference>
<dbReference type="Proteomes" id="UP001212602">
    <property type="component" value="Unassembled WGS sequence"/>
</dbReference>
<evidence type="ECO:0000313" key="6">
    <source>
        <dbReference type="Proteomes" id="UP001212602"/>
    </source>
</evidence>
<dbReference type="InterPro" id="IPR000524">
    <property type="entry name" value="Tscrpt_reg_HTH_GntR"/>
</dbReference>
<dbReference type="InterPro" id="IPR036388">
    <property type="entry name" value="WH-like_DNA-bd_sf"/>
</dbReference>
<keyword evidence="6" id="KW-1185">Reference proteome</keyword>
<sequence length="252" mass="27869">MIQADFRPKEASDSSLGFEPIAPSRAFEEIAAQIRELVATGRLKPGDRLPAERDLSAKFKVSRNTLREALRALELSGMIELRKGAAGGAFVLPGSSGVVVNGLRDLYHLGAIKPDHLTEARVWLSEMVVRVACERMTEEDLAALEANVAAAAKADKAGNFQVRADLHREFHNLLAAATHNPIVQITMEGVMEVMREFVKAIGPSVNAYTLPSRRRLLKHLRARDADAAVAEMSKFLERLQANYMELWNSRKQ</sequence>
<keyword evidence="2" id="KW-0238">DNA-binding</keyword>
<dbReference type="Pfam" id="PF07729">
    <property type="entry name" value="FCD"/>
    <property type="match status" value="1"/>
</dbReference>
<reference evidence="5" key="1">
    <citation type="submission" date="2023-01" db="EMBL/GenBank/DDBJ databases">
        <title>Xenophilus mangrovi sp. nov., isolated from soil of Mangrove nature reserve.</title>
        <authorList>
            <person name="Xu S."/>
            <person name="Liu Z."/>
            <person name="Xu Y."/>
        </authorList>
    </citation>
    <scope>NUCLEOTIDE SEQUENCE</scope>
    <source>
        <strain evidence="5">YW8</strain>
    </source>
</reference>
<dbReference type="PANTHER" id="PTHR43537">
    <property type="entry name" value="TRANSCRIPTIONAL REGULATOR, GNTR FAMILY"/>
    <property type="match status" value="1"/>
</dbReference>
<accession>A0AAE3NAB2</accession>
<dbReference type="PRINTS" id="PR00035">
    <property type="entry name" value="HTHGNTR"/>
</dbReference>
<proteinExistence type="predicted"/>
<dbReference type="Gene3D" id="1.20.120.530">
    <property type="entry name" value="GntR ligand-binding domain-like"/>
    <property type="match status" value="1"/>
</dbReference>
<dbReference type="InterPro" id="IPR036390">
    <property type="entry name" value="WH_DNA-bd_sf"/>
</dbReference>
<dbReference type="InterPro" id="IPR008920">
    <property type="entry name" value="TF_FadR/GntR_C"/>
</dbReference>
<evidence type="ECO:0000313" key="5">
    <source>
        <dbReference type="EMBL" id="MDA7419010.1"/>
    </source>
</evidence>
<dbReference type="AlphaFoldDB" id="A0AAE3NAB2"/>
<dbReference type="InterPro" id="IPR011711">
    <property type="entry name" value="GntR_C"/>
</dbReference>
<dbReference type="SUPFAM" id="SSF46785">
    <property type="entry name" value="Winged helix' DNA-binding domain"/>
    <property type="match status" value="1"/>
</dbReference>
<dbReference type="PROSITE" id="PS50949">
    <property type="entry name" value="HTH_GNTR"/>
    <property type="match status" value="1"/>
</dbReference>
<dbReference type="CDD" id="cd07377">
    <property type="entry name" value="WHTH_GntR"/>
    <property type="match status" value="1"/>
</dbReference>
<dbReference type="RefSeq" id="WP_271430211.1">
    <property type="nucleotide sequence ID" value="NZ_JAQIPB010000013.1"/>
</dbReference>